<feature type="transmembrane region" description="Helical" evidence="5">
    <location>
        <begin position="99"/>
        <end position="119"/>
    </location>
</feature>
<evidence type="ECO:0000256" key="3">
    <source>
        <dbReference type="ARBA" id="ARBA00022989"/>
    </source>
</evidence>
<name>A0A128A2N7_9ARCH</name>
<reference evidence="7" key="1">
    <citation type="submission" date="2015-10" db="EMBL/GenBank/DDBJ databases">
        <authorList>
            <person name="Lehtovirta-Morley L.E."/>
            <person name="Vieille C."/>
        </authorList>
    </citation>
    <scope>NUCLEOTIDE SEQUENCE [LARGE SCALE GENOMIC DNA]</scope>
</reference>
<feature type="transmembrane region" description="Helical" evidence="5">
    <location>
        <begin position="44"/>
        <end position="66"/>
    </location>
</feature>
<evidence type="ECO:0000313" key="7">
    <source>
        <dbReference type="Proteomes" id="UP000196239"/>
    </source>
</evidence>
<dbReference type="Proteomes" id="UP000196239">
    <property type="component" value="Chromosome 1"/>
</dbReference>
<dbReference type="EMBL" id="LN890280">
    <property type="protein sequence ID" value="CUR51609.1"/>
    <property type="molecule type" value="Genomic_DNA"/>
</dbReference>
<evidence type="ECO:0000256" key="4">
    <source>
        <dbReference type="ARBA" id="ARBA00023136"/>
    </source>
</evidence>
<dbReference type="InterPro" id="IPR002781">
    <property type="entry name" value="TM_pro_TauE-like"/>
</dbReference>
<keyword evidence="5" id="KW-1003">Cell membrane</keyword>
<organism evidence="6 7">
    <name type="scientific">Nitrosotalea devaniterrae</name>
    <dbReference type="NCBI Taxonomy" id="1078905"/>
    <lineage>
        <taxon>Archaea</taxon>
        <taxon>Nitrososphaerota</taxon>
        <taxon>Nitrososphaeria</taxon>
        <taxon>Nitrosotaleales</taxon>
        <taxon>Nitrosotaleaceae</taxon>
        <taxon>Nitrosotalea</taxon>
    </lineage>
</organism>
<dbReference type="InterPro" id="IPR051598">
    <property type="entry name" value="TSUP/Inactive_protease-like"/>
</dbReference>
<sequence length="251" mass="26662">MDAIFATPVIFFIISFIFSMLGLGGGQLYTPILFWFGMDFKTQVIPLSLMLNLITTSSSSITYGLKKMIDWKVAIPFGVTMVIFAPLGTWLNLNIPTKFIIVIFAIFAAGAAILMLSGYKPKSDVISSKGRKILGISGGSGIGFLTGLTGLGGGSFVMPLLYTAGIDAKLAAATSAFTATAGGASGFVSHIFTAVEPQWTVWILNIVAVIIGSQVGSRVMIAKLKSKNVKMIFGFVLLLVSAVLLIQNFLK</sequence>
<keyword evidence="7" id="KW-1185">Reference proteome</keyword>
<evidence type="ECO:0000313" key="6">
    <source>
        <dbReference type="EMBL" id="CUR51609.1"/>
    </source>
</evidence>
<dbReference type="Pfam" id="PF01925">
    <property type="entry name" value="TauE"/>
    <property type="match status" value="1"/>
</dbReference>
<accession>A0A128A2N7</accession>
<keyword evidence="4 5" id="KW-0472">Membrane</keyword>
<dbReference type="PANTHER" id="PTHR43701:SF2">
    <property type="entry name" value="MEMBRANE TRANSPORTER PROTEIN YJNA-RELATED"/>
    <property type="match status" value="1"/>
</dbReference>
<gene>
    <name evidence="6" type="ORF">NDEV_0844</name>
</gene>
<keyword evidence="3 5" id="KW-1133">Transmembrane helix</keyword>
<evidence type="ECO:0000256" key="2">
    <source>
        <dbReference type="ARBA" id="ARBA00022692"/>
    </source>
</evidence>
<protein>
    <recommendedName>
        <fullName evidence="5">Probable membrane transporter protein</fullName>
    </recommendedName>
</protein>
<feature type="transmembrane region" description="Helical" evidence="5">
    <location>
        <begin position="140"/>
        <end position="162"/>
    </location>
</feature>
<dbReference type="GO" id="GO:0005886">
    <property type="term" value="C:plasma membrane"/>
    <property type="evidence" value="ECO:0007669"/>
    <property type="project" value="UniProtKB-SubCell"/>
</dbReference>
<evidence type="ECO:0000256" key="1">
    <source>
        <dbReference type="ARBA" id="ARBA00004141"/>
    </source>
</evidence>
<feature type="transmembrane region" description="Helical" evidence="5">
    <location>
        <begin position="199"/>
        <end position="219"/>
    </location>
</feature>
<comment type="subcellular location">
    <subcellularLocation>
        <location evidence="5">Cell membrane</location>
        <topology evidence="5">Multi-pass membrane protein</topology>
    </subcellularLocation>
    <subcellularLocation>
        <location evidence="1">Membrane</location>
        <topology evidence="1">Multi-pass membrane protein</topology>
    </subcellularLocation>
</comment>
<dbReference type="KEGG" id="ndv:NDEV_0844"/>
<dbReference type="AlphaFoldDB" id="A0A128A2N7"/>
<feature type="transmembrane region" description="Helical" evidence="5">
    <location>
        <begin position="73"/>
        <end position="93"/>
    </location>
</feature>
<evidence type="ECO:0000256" key="5">
    <source>
        <dbReference type="RuleBase" id="RU363041"/>
    </source>
</evidence>
<feature type="transmembrane region" description="Helical" evidence="5">
    <location>
        <begin position="231"/>
        <end position="250"/>
    </location>
</feature>
<comment type="similarity">
    <text evidence="5">Belongs to the 4-toluene sulfonate uptake permease (TSUP) (TC 2.A.102) family.</text>
</comment>
<feature type="transmembrane region" description="Helical" evidence="5">
    <location>
        <begin position="9"/>
        <end position="38"/>
    </location>
</feature>
<proteinExistence type="inferred from homology"/>
<keyword evidence="2 5" id="KW-0812">Transmembrane</keyword>
<dbReference type="PANTHER" id="PTHR43701">
    <property type="entry name" value="MEMBRANE TRANSPORTER PROTEIN MJ0441-RELATED"/>
    <property type="match status" value="1"/>
</dbReference>